<evidence type="ECO:0000256" key="1">
    <source>
        <dbReference type="SAM" id="MobiDB-lite"/>
    </source>
</evidence>
<evidence type="ECO:0000313" key="2">
    <source>
        <dbReference type="EMBL" id="CUC09340.1"/>
    </source>
</evidence>
<feature type="compositionally biased region" description="Low complexity" evidence="1">
    <location>
        <begin position="54"/>
        <end position="84"/>
    </location>
</feature>
<feature type="region of interest" description="Disordered" evidence="1">
    <location>
        <begin position="456"/>
        <end position="550"/>
    </location>
</feature>
<feature type="region of interest" description="Disordered" evidence="1">
    <location>
        <begin position="1"/>
        <end position="116"/>
    </location>
</feature>
<feature type="region of interest" description="Disordered" evidence="1">
    <location>
        <begin position="673"/>
        <end position="929"/>
    </location>
</feature>
<feature type="compositionally biased region" description="Acidic residues" evidence="1">
    <location>
        <begin position="785"/>
        <end position="807"/>
    </location>
</feature>
<name>A0A0K6S6S1_9ALVE</name>
<organism evidence="2">
    <name type="scientific">Chromera velia CCMP2878</name>
    <dbReference type="NCBI Taxonomy" id="1169474"/>
    <lineage>
        <taxon>Eukaryota</taxon>
        <taxon>Sar</taxon>
        <taxon>Alveolata</taxon>
        <taxon>Colpodellida</taxon>
        <taxon>Chromeraceae</taxon>
        <taxon>Chromera</taxon>
    </lineage>
</organism>
<proteinExistence type="predicted"/>
<feature type="compositionally biased region" description="Basic and acidic residues" evidence="1">
    <location>
        <begin position="22"/>
        <end position="36"/>
    </location>
</feature>
<feature type="region of interest" description="Disordered" evidence="1">
    <location>
        <begin position="369"/>
        <end position="395"/>
    </location>
</feature>
<feature type="compositionally biased region" description="Low complexity" evidence="1">
    <location>
        <begin position="840"/>
        <end position="922"/>
    </location>
</feature>
<feature type="compositionally biased region" description="Low complexity" evidence="1">
    <location>
        <begin position="460"/>
        <end position="488"/>
    </location>
</feature>
<sequence length="929" mass="98205">MNPYSGDRLRGAEAAARALAMSKKEKEKGEDTDVVPRRPGRGQPEQSGRTEPQPADAAPSAAAAASSSSSARPGASRPSPAERPWASLAADRAPAMAVNSRASTKPKPTMGFFDSDPLVLRPRERRLSPQQELIDMGEGDEPMGPVGFPGMENVTTVLLRRPGRFLFEPINPEGRPAEGGAHMTAENRLQRSLVIRLWSLQLGAPLRLPRRDELLSISREIVESRLAHAQGLVRSRNDSLRLLGAGEHHPPLHFRRDLGTPGALFGGGNPPADPSIFVPPTRLADPRAEERARETADPATGKGENRRLVEFYDDLKRLYGASPGEAVEWDEESEEGVRRLFSDHLLPFFFAAVGIPPALSLHVLNRRQRNGGDQQQQGGDEETDDPREIPIPPLPSEWVPVGEWMHLRRGEIVRMVRHILQAVVHVGDFTTRQQNQRHQPSPAPRVTVRIGRHSTVVQESASAAASASSSSSHPSSSPPASAGSSSSPSPVPPPAAASRGSQLDPNAPPFVPSARPPAVTHRPPPPAYSAFAAPLPPTASAPKHHVPLSRPVTRSSYRLSGRTMAAPPPPGASAFASLSSASLIAHPHSHGGNPTPSPRNAWLHFILAWLNNSLTLDHLNRASGLLRSEGRALRAALISGRDARRVQEEWQETEDALERREWEDVVSLGGRVHLPSGGHNEGVLGISGSGAITPPYPRGGAGAETPSSSVSPASSSSTAHQPPQKQQRTVERERSESETEGQRDDIPMQEGDRDRLLAAPAASATVERFRPLVSAMSLPTAPTQGEEEEGGDPMDDAEMEDVEEEGAGEGVGSGTQRVKRKREVRVPGAKGAPPVQAEGAASAAASSSSSASASTHSFFATRSTTAGSSVSASVPLSLAGAAAATAAAAGVPLTTSKSKSGQEKGAAASSSSSSNPQSLSKAGSKGRKK</sequence>
<feature type="compositionally biased region" description="Basic and acidic residues" evidence="1">
    <location>
        <begin position="728"/>
        <end position="756"/>
    </location>
</feature>
<dbReference type="EMBL" id="CDMZ01000622">
    <property type="protein sequence ID" value="CUC09340.1"/>
    <property type="molecule type" value="Genomic_DNA"/>
</dbReference>
<dbReference type="VEuPathDB" id="CryptoDB:Cvel_18690"/>
<dbReference type="AlphaFoldDB" id="A0A0K6S6S1"/>
<gene>
    <name evidence="2" type="ORF">Cvel_18690.t1</name>
</gene>
<protein>
    <submittedName>
        <fullName evidence="2">Uncharacterized protein</fullName>
    </submittedName>
</protein>
<accession>A0A0K6S6S1</accession>
<feature type="compositionally biased region" description="Basic and acidic residues" evidence="1">
    <location>
        <begin position="284"/>
        <end position="296"/>
    </location>
</feature>
<reference evidence="2" key="1">
    <citation type="submission" date="2014-11" db="EMBL/GenBank/DDBJ databases">
        <title>Molecular phylogeny of cliff fern family Woodsiaceae with morphological implications.</title>
        <authorList>
            <person name="Shao Y.-Z."/>
            <person name="Wei R."/>
            <person name="Zhang X.-C."/>
        </authorList>
    </citation>
    <scope>NUCLEOTIDE SEQUENCE</scope>
</reference>
<feature type="compositionally biased region" description="Low complexity" evidence="1">
    <location>
        <begin position="705"/>
        <end position="719"/>
    </location>
</feature>
<feature type="region of interest" description="Disordered" evidence="1">
    <location>
        <begin position="283"/>
        <end position="304"/>
    </location>
</feature>
<feature type="compositionally biased region" description="Pro residues" evidence="1">
    <location>
        <begin position="506"/>
        <end position="515"/>
    </location>
</feature>